<dbReference type="PaxDb" id="39947-A0A0P0W7H4"/>
<feature type="compositionally biased region" description="Basic residues" evidence="1">
    <location>
        <begin position="7"/>
        <end position="20"/>
    </location>
</feature>
<reference evidence="2 3" key="3">
    <citation type="journal article" date="2013" name="Rice">
        <title>Improvement of the Oryza sativa Nipponbare reference genome using next generation sequence and optical map data.</title>
        <authorList>
            <person name="Kawahara Y."/>
            <person name="de la Bastide M."/>
            <person name="Hamilton J.P."/>
            <person name="Kanamori H."/>
            <person name="McCombie W.R."/>
            <person name="Ouyang S."/>
            <person name="Schwartz D.C."/>
            <person name="Tanaka T."/>
            <person name="Wu J."/>
            <person name="Zhou S."/>
            <person name="Childs K.L."/>
            <person name="Davidson R.M."/>
            <person name="Lin H."/>
            <person name="Quesada-Ocampo L."/>
            <person name="Vaillancourt B."/>
            <person name="Sakai H."/>
            <person name="Lee S.S."/>
            <person name="Kim J."/>
            <person name="Numa H."/>
            <person name="Itoh T."/>
            <person name="Buell C.R."/>
            <person name="Matsumoto T."/>
        </authorList>
    </citation>
    <scope>NUCLEOTIDE SEQUENCE [LARGE SCALE GENOMIC DNA]</scope>
    <source>
        <strain evidence="3">cv. Nipponbare</strain>
    </source>
</reference>
<name>A0A0P0W7H4_ORYSJ</name>
<dbReference type="Proteomes" id="UP000059680">
    <property type="component" value="Chromosome 4"/>
</dbReference>
<proteinExistence type="predicted"/>
<reference evidence="3" key="1">
    <citation type="journal article" date="2005" name="Nature">
        <title>The map-based sequence of the rice genome.</title>
        <authorList>
            <consortium name="International rice genome sequencing project (IRGSP)"/>
            <person name="Matsumoto T."/>
            <person name="Wu J."/>
            <person name="Kanamori H."/>
            <person name="Katayose Y."/>
            <person name="Fujisawa M."/>
            <person name="Namiki N."/>
            <person name="Mizuno H."/>
            <person name="Yamamoto K."/>
            <person name="Antonio B.A."/>
            <person name="Baba T."/>
            <person name="Sakata K."/>
            <person name="Nagamura Y."/>
            <person name="Aoki H."/>
            <person name="Arikawa K."/>
            <person name="Arita K."/>
            <person name="Bito T."/>
            <person name="Chiden Y."/>
            <person name="Fujitsuka N."/>
            <person name="Fukunaka R."/>
            <person name="Hamada M."/>
            <person name="Harada C."/>
            <person name="Hayashi A."/>
            <person name="Hijishita S."/>
            <person name="Honda M."/>
            <person name="Hosokawa S."/>
            <person name="Ichikawa Y."/>
            <person name="Idonuma A."/>
            <person name="Iijima M."/>
            <person name="Ikeda M."/>
            <person name="Ikeno M."/>
            <person name="Ito K."/>
            <person name="Ito S."/>
            <person name="Ito T."/>
            <person name="Ito Y."/>
            <person name="Ito Y."/>
            <person name="Iwabuchi A."/>
            <person name="Kamiya K."/>
            <person name="Karasawa W."/>
            <person name="Kurita K."/>
            <person name="Katagiri S."/>
            <person name="Kikuta A."/>
            <person name="Kobayashi H."/>
            <person name="Kobayashi N."/>
            <person name="Machita K."/>
            <person name="Maehara T."/>
            <person name="Masukawa M."/>
            <person name="Mizubayashi T."/>
            <person name="Mukai Y."/>
            <person name="Nagasaki H."/>
            <person name="Nagata Y."/>
            <person name="Naito S."/>
            <person name="Nakashima M."/>
            <person name="Nakama Y."/>
            <person name="Nakamichi Y."/>
            <person name="Nakamura M."/>
            <person name="Meguro A."/>
            <person name="Negishi M."/>
            <person name="Ohta I."/>
            <person name="Ohta T."/>
            <person name="Okamoto M."/>
            <person name="Ono N."/>
            <person name="Saji S."/>
            <person name="Sakaguchi M."/>
            <person name="Sakai K."/>
            <person name="Shibata M."/>
            <person name="Shimokawa T."/>
            <person name="Song J."/>
            <person name="Takazaki Y."/>
            <person name="Terasawa K."/>
            <person name="Tsugane M."/>
            <person name="Tsuji K."/>
            <person name="Ueda S."/>
            <person name="Waki K."/>
            <person name="Yamagata H."/>
            <person name="Yamamoto M."/>
            <person name="Yamamoto S."/>
            <person name="Yamane H."/>
            <person name="Yoshiki S."/>
            <person name="Yoshihara R."/>
            <person name="Yukawa K."/>
            <person name="Zhong H."/>
            <person name="Yano M."/>
            <person name="Yuan Q."/>
            <person name="Ouyang S."/>
            <person name="Liu J."/>
            <person name="Jones K.M."/>
            <person name="Gansberger K."/>
            <person name="Moffat K."/>
            <person name="Hill J."/>
            <person name="Bera J."/>
            <person name="Fadrosh D."/>
            <person name="Jin S."/>
            <person name="Johri S."/>
            <person name="Kim M."/>
            <person name="Overton L."/>
            <person name="Reardon M."/>
            <person name="Tsitrin T."/>
            <person name="Vuong H."/>
            <person name="Weaver B."/>
            <person name="Ciecko A."/>
            <person name="Tallon L."/>
            <person name="Jackson J."/>
            <person name="Pai G."/>
            <person name="Aken S.V."/>
            <person name="Utterback T."/>
            <person name="Reidmuller S."/>
            <person name="Feldblyum T."/>
            <person name="Hsiao J."/>
            <person name="Zismann V."/>
            <person name="Iobst S."/>
            <person name="de Vazeille A.R."/>
            <person name="Buell C.R."/>
            <person name="Ying K."/>
            <person name="Li Y."/>
            <person name="Lu T."/>
            <person name="Huang Y."/>
            <person name="Zhao Q."/>
            <person name="Feng Q."/>
            <person name="Zhang L."/>
            <person name="Zhu J."/>
            <person name="Weng Q."/>
            <person name="Mu J."/>
            <person name="Lu Y."/>
            <person name="Fan D."/>
            <person name="Liu Y."/>
            <person name="Guan J."/>
            <person name="Zhang Y."/>
            <person name="Yu S."/>
            <person name="Liu X."/>
            <person name="Zhang Y."/>
            <person name="Hong G."/>
            <person name="Han B."/>
            <person name="Choisne N."/>
            <person name="Demange N."/>
            <person name="Orjeda G."/>
            <person name="Samain S."/>
            <person name="Cattolico L."/>
            <person name="Pelletier E."/>
            <person name="Couloux A."/>
            <person name="Segurens B."/>
            <person name="Wincker P."/>
            <person name="D'Hont A."/>
            <person name="Scarpelli C."/>
            <person name="Weissenbach J."/>
            <person name="Salanoubat M."/>
            <person name="Quetier F."/>
            <person name="Yu Y."/>
            <person name="Kim H.R."/>
            <person name="Rambo T."/>
            <person name="Currie J."/>
            <person name="Collura K."/>
            <person name="Luo M."/>
            <person name="Yang T."/>
            <person name="Ammiraju J.S.S."/>
            <person name="Engler F."/>
            <person name="Soderlund C."/>
            <person name="Wing R.A."/>
            <person name="Palmer L.E."/>
            <person name="de la Bastide M."/>
            <person name="Spiegel L."/>
            <person name="Nascimento L."/>
            <person name="Zutavern T."/>
            <person name="O'Shaughnessy A."/>
            <person name="Dike S."/>
            <person name="Dedhia N."/>
            <person name="Preston R."/>
            <person name="Balija V."/>
            <person name="McCombie W.R."/>
            <person name="Chow T."/>
            <person name="Chen H."/>
            <person name="Chung M."/>
            <person name="Chen C."/>
            <person name="Shaw J."/>
            <person name="Wu H."/>
            <person name="Hsiao K."/>
            <person name="Chao Y."/>
            <person name="Chu M."/>
            <person name="Cheng C."/>
            <person name="Hour A."/>
            <person name="Lee P."/>
            <person name="Lin S."/>
            <person name="Lin Y."/>
            <person name="Liou J."/>
            <person name="Liu S."/>
            <person name="Hsing Y."/>
            <person name="Raghuvanshi S."/>
            <person name="Mohanty A."/>
            <person name="Bharti A.K."/>
            <person name="Gaur A."/>
            <person name="Gupta V."/>
            <person name="Kumar D."/>
            <person name="Ravi V."/>
            <person name="Vij S."/>
            <person name="Kapur A."/>
            <person name="Khurana P."/>
            <person name="Khurana P."/>
            <person name="Khurana J.P."/>
            <person name="Tyagi A.K."/>
            <person name="Gaikwad K."/>
            <person name="Singh A."/>
            <person name="Dalal V."/>
            <person name="Srivastava S."/>
            <person name="Dixit A."/>
            <person name="Pal A.K."/>
            <person name="Ghazi I.A."/>
            <person name="Yadav M."/>
            <person name="Pandit A."/>
            <person name="Bhargava A."/>
            <person name="Sureshbabu K."/>
            <person name="Batra K."/>
            <person name="Sharma T.R."/>
            <person name="Mohapatra T."/>
            <person name="Singh N.K."/>
            <person name="Messing J."/>
            <person name="Nelson A.B."/>
            <person name="Fuks G."/>
            <person name="Kavchok S."/>
            <person name="Keizer G."/>
            <person name="Linton E."/>
            <person name="Llaca V."/>
            <person name="Song R."/>
            <person name="Tanyolac B."/>
            <person name="Young S."/>
            <person name="Ho-Il K."/>
            <person name="Hahn J.H."/>
            <person name="Sangsakoo G."/>
            <person name="Vanavichit A."/>
            <person name="de Mattos Luiz.A.T."/>
            <person name="Zimmer P.D."/>
            <person name="Malone G."/>
            <person name="Dellagostin O."/>
            <person name="de Oliveira A.C."/>
            <person name="Bevan M."/>
            <person name="Bancroft I."/>
            <person name="Minx P."/>
            <person name="Cordum H."/>
            <person name="Wilson R."/>
            <person name="Cheng Z."/>
            <person name="Jin W."/>
            <person name="Jiang J."/>
            <person name="Leong S.A."/>
            <person name="Iwama H."/>
            <person name="Gojobori T."/>
            <person name="Itoh T."/>
            <person name="Niimura Y."/>
            <person name="Fujii Y."/>
            <person name="Habara T."/>
            <person name="Sakai H."/>
            <person name="Sato Y."/>
            <person name="Wilson G."/>
            <person name="Kumar K."/>
            <person name="McCouch S."/>
            <person name="Juretic N."/>
            <person name="Hoen D."/>
            <person name="Wright S."/>
            <person name="Bruskiewich R."/>
            <person name="Bureau T."/>
            <person name="Miyao A."/>
            <person name="Hirochika H."/>
            <person name="Nishikawa T."/>
            <person name="Kadowaki K."/>
            <person name="Sugiura M."/>
            <person name="Burr B."/>
            <person name="Sasaki T."/>
        </authorList>
    </citation>
    <scope>NUCLEOTIDE SEQUENCE [LARGE SCALE GENOMIC DNA]</scope>
    <source>
        <strain evidence="3">cv. Nipponbare</strain>
    </source>
</reference>
<feature type="region of interest" description="Disordered" evidence="1">
    <location>
        <begin position="1"/>
        <end position="61"/>
    </location>
</feature>
<gene>
    <name evidence="2" type="ordered locus">Os04g0169833</name>
    <name evidence="2" type="ORF">OSNPB_040169833</name>
</gene>
<accession>A0A0P0W7H4</accession>
<evidence type="ECO:0000256" key="1">
    <source>
        <dbReference type="SAM" id="MobiDB-lite"/>
    </source>
</evidence>
<organism evidence="2 3">
    <name type="scientific">Oryza sativa subsp. japonica</name>
    <name type="common">Rice</name>
    <dbReference type="NCBI Taxonomy" id="39947"/>
    <lineage>
        <taxon>Eukaryota</taxon>
        <taxon>Viridiplantae</taxon>
        <taxon>Streptophyta</taxon>
        <taxon>Embryophyta</taxon>
        <taxon>Tracheophyta</taxon>
        <taxon>Spermatophyta</taxon>
        <taxon>Magnoliopsida</taxon>
        <taxon>Liliopsida</taxon>
        <taxon>Poales</taxon>
        <taxon>Poaceae</taxon>
        <taxon>BOP clade</taxon>
        <taxon>Oryzoideae</taxon>
        <taxon>Oryzeae</taxon>
        <taxon>Oryzinae</taxon>
        <taxon>Oryza</taxon>
        <taxon>Oryza sativa</taxon>
    </lineage>
</organism>
<evidence type="ECO:0000313" key="2">
    <source>
        <dbReference type="EMBL" id="BAS87901.1"/>
    </source>
</evidence>
<evidence type="ECO:0000313" key="3">
    <source>
        <dbReference type="Proteomes" id="UP000059680"/>
    </source>
</evidence>
<keyword evidence="3" id="KW-1185">Reference proteome</keyword>
<protein>
    <submittedName>
        <fullName evidence="2">Os04g0169833 protein</fullName>
    </submittedName>
</protein>
<sequence>MSTNTSQHRHYQTNKRRNGKRKPEEFPRVVFQRKQEAMGGRRRRRNNGGGGVSNRFRGKKKLKRRWSYEDAIDAGLHWLHCSASNPSLVAINIAINRSGATQQKQQAHYY</sequence>
<reference evidence="2 3" key="2">
    <citation type="journal article" date="2013" name="Plant Cell Physiol.">
        <title>Rice Annotation Project Database (RAP-DB): an integrative and interactive database for rice genomics.</title>
        <authorList>
            <person name="Sakai H."/>
            <person name="Lee S.S."/>
            <person name="Tanaka T."/>
            <person name="Numa H."/>
            <person name="Kim J."/>
            <person name="Kawahara Y."/>
            <person name="Wakimoto H."/>
            <person name="Yang C.C."/>
            <person name="Iwamoto M."/>
            <person name="Abe T."/>
            <person name="Yamada Y."/>
            <person name="Muto A."/>
            <person name="Inokuchi H."/>
            <person name="Ikemura T."/>
            <person name="Matsumoto T."/>
            <person name="Sasaki T."/>
            <person name="Itoh T."/>
        </authorList>
    </citation>
    <scope>NUCLEOTIDE SEQUENCE [LARGE SCALE GENOMIC DNA]</scope>
    <source>
        <strain evidence="3">cv. Nipponbare</strain>
    </source>
</reference>
<dbReference type="EMBL" id="AP014960">
    <property type="protein sequence ID" value="BAS87901.1"/>
    <property type="molecule type" value="Genomic_DNA"/>
</dbReference>
<dbReference type="InParanoid" id="A0A0P0W7H4"/>
<dbReference type="AlphaFoldDB" id="A0A0P0W7H4"/>